<organism evidence="3 4">
    <name type="scientific">Kiloniella laminariae</name>
    <dbReference type="NCBI Taxonomy" id="454162"/>
    <lineage>
        <taxon>Bacteria</taxon>
        <taxon>Pseudomonadati</taxon>
        <taxon>Pseudomonadota</taxon>
        <taxon>Alphaproteobacteria</taxon>
        <taxon>Rhodospirillales</taxon>
        <taxon>Kiloniellaceae</taxon>
        <taxon>Kiloniella</taxon>
    </lineage>
</organism>
<dbReference type="EMBL" id="JAPWGY010000001">
    <property type="protein sequence ID" value="MCZ4279813.1"/>
    <property type="molecule type" value="Genomic_DNA"/>
</dbReference>
<dbReference type="Gene3D" id="2.40.30.10">
    <property type="entry name" value="Translation factors"/>
    <property type="match status" value="1"/>
</dbReference>
<dbReference type="InterPro" id="IPR009001">
    <property type="entry name" value="Transl_elong_EF1A/Init_IF2_C"/>
</dbReference>
<evidence type="ECO:0000313" key="4">
    <source>
        <dbReference type="Proteomes" id="UP001069802"/>
    </source>
</evidence>
<dbReference type="RefSeq" id="WP_269422010.1">
    <property type="nucleotide sequence ID" value="NZ_JAPWGY010000001.1"/>
</dbReference>
<comment type="caution">
    <text evidence="3">The sequence shown here is derived from an EMBL/GenBank/DDBJ whole genome shotgun (WGS) entry which is preliminary data.</text>
</comment>
<keyword evidence="1" id="KW-0547">Nucleotide-binding</keyword>
<reference evidence="3" key="1">
    <citation type="submission" date="2022-12" db="EMBL/GenBank/DDBJ databases">
        <title>Bacterial isolates from different developmental stages of Nematostella vectensis.</title>
        <authorList>
            <person name="Fraune S."/>
        </authorList>
    </citation>
    <scope>NUCLEOTIDE SEQUENCE</scope>
    <source>
        <strain evidence="3">G21630-S1</strain>
    </source>
</reference>
<sequence length="241" mass="26377">MTASSKKAKLSNNHGIECHSHPSVFLHKKTDFMPSSKAQNPHLKATRVVDQSVKLHLSEDYALILQSLLQEQASNTLPSSASQLVLHDILCSLDTVLKQRYKSANEQILEDYDQTEALAKAQAMVRARIKTTLEAEADPCAGIMLNFDAKIRYLTKEEGGRDTPVLSGGWSHIPLSVGLNGAIITSLDGAEVFTPGKSFQANIAFFWVNCFSAPEIVVGYRFPLQEASQLIGYGTVTNLNS</sequence>
<protein>
    <submittedName>
        <fullName evidence="3">Uncharacterized protein</fullName>
    </submittedName>
</protein>
<gene>
    <name evidence="3" type="ORF">O4H49_03425</name>
</gene>
<evidence type="ECO:0000256" key="1">
    <source>
        <dbReference type="ARBA" id="ARBA00022741"/>
    </source>
</evidence>
<evidence type="ECO:0000313" key="3">
    <source>
        <dbReference type="EMBL" id="MCZ4279813.1"/>
    </source>
</evidence>
<accession>A0ABT4LFE6</accession>
<keyword evidence="2" id="KW-0342">GTP-binding</keyword>
<proteinExistence type="predicted"/>
<name>A0ABT4LFE6_9PROT</name>
<dbReference type="Proteomes" id="UP001069802">
    <property type="component" value="Unassembled WGS sequence"/>
</dbReference>
<evidence type="ECO:0000256" key="2">
    <source>
        <dbReference type="ARBA" id="ARBA00023134"/>
    </source>
</evidence>
<dbReference type="SUPFAM" id="SSF50465">
    <property type="entry name" value="EF-Tu/eEF-1alpha/eIF2-gamma C-terminal domain"/>
    <property type="match status" value="1"/>
</dbReference>
<keyword evidence="4" id="KW-1185">Reference proteome</keyword>